<evidence type="ECO:0000313" key="2">
    <source>
        <dbReference type="EMBL" id="BAR57928.1"/>
    </source>
</evidence>
<gene>
    <name evidence="2" type="ORF">NK6_4762</name>
</gene>
<name>A0A0E4FW52_9BRAD</name>
<dbReference type="AlphaFoldDB" id="A0A0E4FW52"/>
<dbReference type="EMBL" id="AP014685">
    <property type="protein sequence ID" value="BAR57928.1"/>
    <property type="molecule type" value="Genomic_DNA"/>
</dbReference>
<feature type="compositionally biased region" description="Basic and acidic residues" evidence="1">
    <location>
        <begin position="1"/>
        <end position="18"/>
    </location>
</feature>
<sequence>MRSRLQDKSPFDRSHFDSPKIAPAHFALRSRRGKRKSKG</sequence>
<accession>A0A0E4FW52</accession>
<proteinExistence type="predicted"/>
<reference evidence="2 3" key="1">
    <citation type="submission" date="2014-11" db="EMBL/GenBank/DDBJ databases">
        <title>Symbiosis island explosion on the genome of extra-slow-growing strains of soybean bradyrhizobia with massive insertion sequences.</title>
        <authorList>
            <person name="Iida T."/>
            <person name="Minamisawa K."/>
        </authorList>
    </citation>
    <scope>NUCLEOTIDE SEQUENCE [LARGE SCALE GENOMIC DNA]</scope>
    <source>
        <strain evidence="2 3">NK6</strain>
    </source>
</reference>
<evidence type="ECO:0000313" key="3">
    <source>
        <dbReference type="Proteomes" id="UP000063308"/>
    </source>
</evidence>
<evidence type="ECO:0000256" key="1">
    <source>
        <dbReference type="SAM" id="MobiDB-lite"/>
    </source>
</evidence>
<feature type="compositionally biased region" description="Basic residues" evidence="1">
    <location>
        <begin position="28"/>
        <end position="39"/>
    </location>
</feature>
<organism evidence="2 3">
    <name type="scientific">Bradyrhizobium diazoefficiens</name>
    <dbReference type="NCBI Taxonomy" id="1355477"/>
    <lineage>
        <taxon>Bacteria</taxon>
        <taxon>Pseudomonadati</taxon>
        <taxon>Pseudomonadota</taxon>
        <taxon>Alphaproteobacteria</taxon>
        <taxon>Hyphomicrobiales</taxon>
        <taxon>Nitrobacteraceae</taxon>
        <taxon>Bradyrhizobium</taxon>
    </lineage>
</organism>
<feature type="region of interest" description="Disordered" evidence="1">
    <location>
        <begin position="1"/>
        <end position="39"/>
    </location>
</feature>
<protein>
    <submittedName>
        <fullName evidence="2">Uncharacterized protein</fullName>
    </submittedName>
</protein>
<dbReference type="Proteomes" id="UP000063308">
    <property type="component" value="Chromosome"/>
</dbReference>